<dbReference type="AlphaFoldDB" id="A0A1E3BSG8"/>
<dbReference type="InterPro" id="IPR008949">
    <property type="entry name" value="Isoprenoid_synthase_dom_sf"/>
</dbReference>
<dbReference type="SMR" id="A0A1E3BSG8"/>
<dbReference type="EMBL" id="JXNT01000001">
    <property type="protein sequence ID" value="ODM23912.1"/>
    <property type="molecule type" value="Genomic_DNA"/>
</dbReference>
<dbReference type="Gene3D" id="1.10.600.10">
    <property type="entry name" value="Farnesyl Diphosphate Synthase"/>
    <property type="match status" value="1"/>
</dbReference>
<dbReference type="OrthoDB" id="2998174at2759"/>
<keyword evidence="2" id="KW-0456">Lyase</keyword>
<dbReference type="GO" id="GO:0016838">
    <property type="term" value="F:carbon-oxygen lyase activity, acting on phosphates"/>
    <property type="evidence" value="ECO:0007669"/>
    <property type="project" value="InterPro"/>
</dbReference>
<dbReference type="VEuPathDB" id="FungiDB:SI65_01502"/>
<comment type="caution">
    <text evidence="3">The sequence shown here is derived from an EMBL/GenBank/DDBJ whole genome shotgun (WGS) entry which is preliminary data.</text>
</comment>
<gene>
    <name evidence="3" type="ORF">SI65_01502</name>
</gene>
<sequence>MTSWLVQHSKDFGAFGGDMLIKSTVEYISASSYELERLGRNNANTSYASGFAEYFRWKSSGSESFAFMLFPEDMFPEEQFLDSYLIPYIVQYMNFANNMLSFYKEELNGLDRANFIHTLTRSSGISPLEASKRTSERVVCISQDIREIVHGNTALEDAMERFLHGYLKFHLGQSRYRLIELNIAAAREAKELLKPIIFKGTVSRMGWKRHG</sequence>
<proteinExistence type="inferred from homology"/>
<dbReference type="STRING" id="573508.A0A1E3BSG8"/>
<evidence type="ECO:0000313" key="3">
    <source>
        <dbReference type="EMBL" id="ODM23912.1"/>
    </source>
</evidence>
<accession>A0A1E3BSG8</accession>
<evidence type="ECO:0008006" key="5">
    <source>
        <dbReference type="Google" id="ProtNLM"/>
    </source>
</evidence>
<evidence type="ECO:0000256" key="2">
    <source>
        <dbReference type="ARBA" id="ARBA00023239"/>
    </source>
</evidence>
<reference evidence="3 4" key="1">
    <citation type="journal article" date="2016" name="BMC Genomics">
        <title>Comparative genomic and transcriptomic analyses of the Fuzhuan brick tea-fermentation fungus Aspergillus cristatus.</title>
        <authorList>
            <person name="Ge Y."/>
            <person name="Wang Y."/>
            <person name="Liu Y."/>
            <person name="Tan Y."/>
            <person name="Ren X."/>
            <person name="Zhang X."/>
            <person name="Hyde K.D."/>
            <person name="Liu Y."/>
            <person name="Liu Z."/>
        </authorList>
    </citation>
    <scope>NUCLEOTIDE SEQUENCE [LARGE SCALE GENOMIC DNA]</scope>
    <source>
        <strain evidence="3 4">GZAAS20.1005</strain>
    </source>
</reference>
<comment type="similarity">
    <text evidence="1">Belongs to the trichodiene synthase family.</text>
</comment>
<evidence type="ECO:0000256" key="1">
    <source>
        <dbReference type="ARBA" id="ARBA00007946"/>
    </source>
</evidence>
<evidence type="ECO:0000313" key="4">
    <source>
        <dbReference type="Proteomes" id="UP000094569"/>
    </source>
</evidence>
<keyword evidence="4" id="KW-1185">Reference proteome</keyword>
<dbReference type="Pfam" id="PF06330">
    <property type="entry name" value="TRI5"/>
    <property type="match status" value="1"/>
</dbReference>
<dbReference type="InterPro" id="IPR024652">
    <property type="entry name" value="Trichodiene_synth"/>
</dbReference>
<name>A0A1E3BSG8_ASPCR</name>
<dbReference type="Proteomes" id="UP000094569">
    <property type="component" value="Unassembled WGS sequence"/>
</dbReference>
<dbReference type="SUPFAM" id="SSF48576">
    <property type="entry name" value="Terpenoid synthases"/>
    <property type="match status" value="1"/>
</dbReference>
<organism evidence="3 4">
    <name type="scientific">Aspergillus cristatus</name>
    <name type="common">Chinese Fuzhuan brick tea-fermentation fungus</name>
    <name type="synonym">Eurotium cristatum</name>
    <dbReference type="NCBI Taxonomy" id="573508"/>
    <lineage>
        <taxon>Eukaryota</taxon>
        <taxon>Fungi</taxon>
        <taxon>Dikarya</taxon>
        <taxon>Ascomycota</taxon>
        <taxon>Pezizomycotina</taxon>
        <taxon>Eurotiomycetes</taxon>
        <taxon>Eurotiomycetidae</taxon>
        <taxon>Eurotiales</taxon>
        <taxon>Aspergillaceae</taxon>
        <taxon>Aspergillus</taxon>
        <taxon>Aspergillus subgen. Aspergillus</taxon>
    </lineage>
</organism>
<protein>
    <recommendedName>
        <fullName evidence="5">Trichodiene synthase</fullName>
    </recommendedName>
</protein>